<sequence>MKELDELRAAMHTHPAIGYGPLDAEAIMAGGRRIRRKRQALIVGGIATTTAAAVIGVVTLIGLPFGDAPPGMDPAMQTTDGRFLVSTGMWDARGEIVIYSVADDGSRGPEEFTLVAAHRSASGELLDSVMAPTVPQSAPLRAFYRGMLEGQVFPAFGAYAGPAEKITGMVGTKTVTARLVVWPQRPDIKIFWFPLADVPSTTMLTDITGYDAAGKPLPVK</sequence>
<organism evidence="2 3">
    <name type="scientific">Kibdelosporangium aridum</name>
    <dbReference type="NCBI Taxonomy" id="2030"/>
    <lineage>
        <taxon>Bacteria</taxon>
        <taxon>Bacillati</taxon>
        <taxon>Actinomycetota</taxon>
        <taxon>Actinomycetes</taxon>
        <taxon>Pseudonocardiales</taxon>
        <taxon>Pseudonocardiaceae</taxon>
        <taxon>Kibdelosporangium</taxon>
    </lineage>
</organism>
<evidence type="ECO:0000256" key="1">
    <source>
        <dbReference type="SAM" id="Phobius"/>
    </source>
</evidence>
<keyword evidence="1" id="KW-0812">Transmembrane</keyword>
<gene>
    <name evidence="2" type="ORF">SAMN05661093_09570</name>
</gene>
<dbReference type="OrthoDB" id="3690121at2"/>
<reference evidence="2 3" key="1">
    <citation type="submission" date="2017-04" db="EMBL/GenBank/DDBJ databases">
        <authorList>
            <person name="Afonso C.L."/>
            <person name="Miller P.J."/>
            <person name="Scott M.A."/>
            <person name="Spackman E."/>
            <person name="Goraichik I."/>
            <person name="Dimitrov K.M."/>
            <person name="Suarez D.L."/>
            <person name="Swayne D.E."/>
        </authorList>
    </citation>
    <scope>NUCLEOTIDE SEQUENCE [LARGE SCALE GENOMIC DNA]</scope>
    <source>
        <strain evidence="2 3">DSM 43828</strain>
    </source>
</reference>
<dbReference type="RefSeq" id="WP_084433784.1">
    <property type="nucleotide sequence ID" value="NZ_FWXV01000012.1"/>
</dbReference>
<name>A0A1W2FW83_KIBAR</name>
<keyword evidence="1" id="KW-0472">Membrane</keyword>
<dbReference type="AlphaFoldDB" id="A0A1W2FW83"/>
<proteinExistence type="predicted"/>
<dbReference type="EMBL" id="FWXV01000012">
    <property type="protein sequence ID" value="SMD25992.1"/>
    <property type="molecule type" value="Genomic_DNA"/>
</dbReference>
<accession>A0A1W2FW83</accession>
<keyword evidence="1" id="KW-1133">Transmembrane helix</keyword>
<feature type="transmembrane region" description="Helical" evidence="1">
    <location>
        <begin position="40"/>
        <end position="65"/>
    </location>
</feature>
<keyword evidence="3" id="KW-1185">Reference proteome</keyword>
<evidence type="ECO:0000313" key="2">
    <source>
        <dbReference type="EMBL" id="SMD25992.1"/>
    </source>
</evidence>
<protein>
    <submittedName>
        <fullName evidence="2">Uncharacterized protein</fullName>
    </submittedName>
</protein>
<dbReference type="Proteomes" id="UP000192674">
    <property type="component" value="Unassembled WGS sequence"/>
</dbReference>
<evidence type="ECO:0000313" key="3">
    <source>
        <dbReference type="Proteomes" id="UP000192674"/>
    </source>
</evidence>